<feature type="region of interest" description="Disordered" evidence="1">
    <location>
        <begin position="91"/>
        <end position="111"/>
    </location>
</feature>
<reference evidence="2" key="1">
    <citation type="journal article" date="2014" name="Int. J. Syst. Evol. Microbiol.">
        <title>Complete genome sequence of Corynebacterium casei LMG S-19264T (=DSM 44701T), isolated from a smear-ripened cheese.</title>
        <authorList>
            <consortium name="US DOE Joint Genome Institute (JGI-PGF)"/>
            <person name="Walter F."/>
            <person name="Albersmeier A."/>
            <person name="Kalinowski J."/>
            <person name="Ruckert C."/>
        </authorList>
    </citation>
    <scope>NUCLEOTIDE SEQUENCE</scope>
    <source>
        <strain evidence="2">JCM 4346</strain>
    </source>
</reference>
<reference evidence="2" key="2">
    <citation type="submission" date="2020-09" db="EMBL/GenBank/DDBJ databases">
        <authorList>
            <person name="Sun Q."/>
            <person name="Ohkuma M."/>
        </authorList>
    </citation>
    <scope>NUCLEOTIDE SEQUENCE</scope>
    <source>
        <strain evidence="2">JCM 4346</strain>
    </source>
</reference>
<dbReference type="AlphaFoldDB" id="A0A918FK32"/>
<proteinExistence type="predicted"/>
<dbReference type="InterPro" id="IPR047789">
    <property type="entry name" value="CU044_5270-like"/>
</dbReference>
<comment type="caution">
    <text evidence="2">The sequence shown here is derived from an EMBL/GenBank/DDBJ whole genome shotgun (WGS) entry which is preliminary data.</text>
</comment>
<dbReference type="EMBL" id="BMSX01000018">
    <property type="protein sequence ID" value="GGR40537.1"/>
    <property type="molecule type" value="Genomic_DNA"/>
</dbReference>
<gene>
    <name evidence="2" type="ORF">GCM10010251_66640</name>
</gene>
<dbReference type="RefSeq" id="WP_189941505.1">
    <property type="nucleotide sequence ID" value="NZ_BMSX01000018.1"/>
</dbReference>
<evidence type="ECO:0000313" key="2">
    <source>
        <dbReference type="EMBL" id="GGR40537.1"/>
    </source>
</evidence>
<name>A0A918FK32_9ACTN</name>
<evidence type="ECO:0000256" key="1">
    <source>
        <dbReference type="SAM" id="MobiDB-lite"/>
    </source>
</evidence>
<accession>A0A918FK32</accession>
<evidence type="ECO:0008006" key="4">
    <source>
        <dbReference type="Google" id="ProtNLM"/>
    </source>
</evidence>
<keyword evidence="3" id="KW-1185">Reference proteome</keyword>
<dbReference type="Proteomes" id="UP000658320">
    <property type="component" value="Unassembled WGS sequence"/>
</dbReference>
<organism evidence="2 3">
    <name type="scientific">Streptomyces aurantiogriseus</name>
    <dbReference type="NCBI Taxonomy" id="66870"/>
    <lineage>
        <taxon>Bacteria</taxon>
        <taxon>Bacillati</taxon>
        <taxon>Actinomycetota</taxon>
        <taxon>Actinomycetes</taxon>
        <taxon>Kitasatosporales</taxon>
        <taxon>Streptomycetaceae</taxon>
        <taxon>Streptomyces</taxon>
    </lineage>
</organism>
<evidence type="ECO:0000313" key="3">
    <source>
        <dbReference type="Proteomes" id="UP000658320"/>
    </source>
</evidence>
<protein>
    <recommendedName>
        <fullName evidence="4">CU044_5270 family protein</fullName>
    </recommendedName>
</protein>
<sequence>MNSTPAGPEQEEREEREELARLLPVVPVEQRLSPGRHSHHKDVLMQLIDRDRERRAESTRSLPRPRRFSRPALVAASVAVAVAATLTVGVGAGRHGGGTAARPGASSTGGATHSAVVTLDRIASVALRSDVEAVKESQFVYVRSKVAENEGAFEGPVKLGEPHERQVWFSQDPEPTIDIGLIREYGQDWPIEVGVEDGTDPADAGIPAGIERRTYAWLASLPTDPGELLKLLYKETPHTWDDGDRDQAVFGQIGDLIREQIMPSATAAAFYKAAARIPGVTELPDAVDAAGRHGIAIAREDTADGTRTEWIFDRTTLDYLGERTVFSRDTKRGKAGTVIDTTAVLERAVVDKRGQEPDERRRAARN</sequence>
<dbReference type="NCBIfam" id="NF038083">
    <property type="entry name" value="CU044_5270_fam"/>
    <property type="match status" value="1"/>
</dbReference>